<dbReference type="AlphaFoldDB" id="A0A8J3T3T7"/>
<dbReference type="Proteomes" id="UP000634476">
    <property type="component" value="Unassembled WGS sequence"/>
</dbReference>
<proteinExistence type="predicted"/>
<feature type="domain" description="Beta-lactamase-related" evidence="1">
    <location>
        <begin position="27"/>
        <end position="359"/>
    </location>
</feature>
<dbReference type="PANTHER" id="PTHR43283">
    <property type="entry name" value="BETA-LACTAMASE-RELATED"/>
    <property type="match status" value="1"/>
</dbReference>
<comment type="caution">
    <text evidence="2">The sequence shown here is derived from an EMBL/GenBank/DDBJ whole genome shotgun (WGS) entry which is preliminary data.</text>
</comment>
<organism evidence="2 3">
    <name type="scientific">Planobispora takensis</name>
    <dbReference type="NCBI Taxonomy" id="1367882"/>
    <lineage>
        <taxon>Bacteria</taxon>
        <taxon>Bacillati</taxon>
        <taxon>Actinomycetota</taxon>
        <taxon>Actinomycetes</taxon>
        <taxon>Streptosporangiales</taxon>
        <taxon>Streptosporangiaceae</taxon>
        <taxon>Planobispora</taxon>
    </lineage>
</organism>
<evidence type="ECO:0000313" key="3">
    <source>
        <dbReference type="Proteomes" id="UP000634476"/>
    </source>
</evidence>
<evidence type="ECO:0000259" key="1">
    <source>
        <dbReference type="Pfam" id="PF00144"/>
    </source>
</evidence>
<dbReference type="InterPro" id="IPR050789">
    <property type="entry name" value="Diverse_Enzym_Activities"/>
</dbReference>
<dbReference type="InterPro" id="IPR001466">
    <property type="entry name" value="Beta-lactam-related"/>
</dbReference>
<accession>A0A8J3T3T7</accession>
<dbReference type="SUPFAM" id="SSF56601">
    <property type="entry name" value="beta-lactamase/transpeptidase-like"/>
    <property type="match status" value="1"/>
</dbReference>
<dbReference type="Pfam" id="PF00144">
    <property type="entry name" value="Beta-lactamase"/>
    <property type="match status" value="1"/>
</dbReference>
<dbReference type="InterPro" id="IPR012338">
    <property type="entry name" value="Beta-lactam/transpept-like"/>
</dbReference>
<dbReference type="EMBL" id="BOOK01000071">
    <property type="protein sequence ID" value="GII05552.1"/>
    <property type="molecule type" value="Genomic_DNA"/>
</dbReference>
<name>A0A8J3T3T7_9ACTN</name>
<gene>
    <name evidence="2" type="ORF">Pta02_75600</name>
</gene>
<sequence length="520" mass="56198">MARQATYPQRETGGLPTIDTLRLRTWVMEMLNRHPCVGLAVGVVRTGSPGFFHGHGLADIAANTPVTQDTVFRIGSLTKPVTAIAVMQLHEQGLIDLDAPAGDYLHAYALVPAQAGFRPATVRHLLTHTAGIAEVQHLRDLLHLEAGPFGGRPPQLSVRAGGPLPSLAEYYCRGLPIVAEPGTAFAYCNHGYATLGQIVEDVSGRSLERYFRERIFDPLGMQDTGLVRSGAVSSRLATGYALGRRGVQATPDRDWIGAGAGGIYSTTRDIARFAATLLGEGAGENGSVLRPDTIATMYEPHFRPDPRVPGWGLGFFSGRAGRHRVVGHDGILPGFNSAVFLAPDDGVGVVALTNGSPGAFGWMETEFKRLLRRLIDVPDEVVRTDIPQRPEIWAELRGRYRLPARISDLRGRLAMPGGVEVFVRGGRLMIRALTPIPSLYRGLPLCPDEEDDPYVFRLGLPESGASSLRVVFGTAPSGTAAMHVDLGGQPISLIRRPVEGGKAAAVRSVMRRRRRSQEVR</sequence>
<dbReference type="RefSeq" id="WP_203879760.1">
    <property type="nucleotide sequence ID" value="NZ_BOOK01000071.1"/>
</dbReference>
<evidence type="ECO:0000313" key="2">
    <source>
        <dbReference type="EMBL" id="GII05552.1"/>
    </source>
</evidence>
<protein>
    <recommendedName>
        <fullName evidence="1">Beta-lactamase-related domain-containing protein</fullName>
    </recommendedName>
</protein>
<reference evidence="2" key="1">
    <citation type="submission" date="2021-01" db="EMBL/GenBank/DDBJ databases">
        <title>Whole genome shotgun sequence of Planobispora takensis NBRC 109077.</title>
        <authorList>
            <person name="Komaki H."/>
            <person name="Tamura T."/>
        </authorList>
    </citation>
    <scope>NUCLEOTIDE SEQUENCE</scope>
    <source>
        <strain evidence="2">NBRC 109077</strain>
    </source>
</reference>
<keyword evidence="3" id="KW-1185">Reference proteome</keyword>
<dbReference type="Gene3D" id="3.40.710.10">
    <property type="entry name" value="DD-peptidase/beta-lactamase superfamily"/>
    <property type="match status" value="1"/>
</dbReference>